<evidence type="ECO:0000256" key="6">
    <source>
        <dbReference type="SAM" id="MobiDB-lite"/>
    </source>
</evidence>
<gene>
    <name evidence="9" type="ORF">TWF481_000173</name>
</gene>
<comment type="caution">
    <text evidence="9">The sequence shown here is derived from an EMBL/GenBank/DDBJ whole genome shotgun (WGS) entry which is preliminary data.</text>
</comment>
<dbReference type="PANTHER" id="PTHR33048">
    <property type="entry name" value="PTH11-LIKE INTEGRAL MEMBRANE PROTEIN (AFU_ORTHOLOGUE AFUA_5G11245)"/>
    <property type="match status" value="1"/>
</dbReference>
<dbReference type="Proteomes" id="UP001370758">
    <property type="component" value="Unassembled WGS sequence"/>
</dbReference>
<dbReference type="InterPro" id="IPR052337">
    <property type="entry name" value="SAT4-like"/>
</dbReference>
<evidence type="ECO:0000256" key="7">
    <source>
        <dbReference type="SAM" id="Phobius"/>
    </source>
</evidence>
<comment type="similarity">
    <text evidence="5">Belongs to the SAT4 family.</text>
</comment>
<organism evidence="9 10">
    <name type="scientific">Arthrobotrys musiformis</name>
    <dbReference type="NCBI Taxonomy" id="47236"/>
    <lineage>
        <taxon>Eukaryota</taxon>
        <taxon>Fungi</taxon>
        <taxon>Dikarya</taxon>
        <taxon>Ascomycota</taxon>
        <taxon>Pezizomycotina</taxon>
        <taxon>Orbiliomycetes</taxon>
        <taxon>Orbiliales</taxon>
        <taxon>Orbiliaceae</taxon>
        <taxon>Arthrobotrys</taxon>
    </lineage>
</organism>
<feature type="compositionally biased region" description="Low complexity" evidence="6">
    <location>
        <begin position="363"/>
        <end position="384"/>
    </location>
</feature>
<dbReference type="Pfam" id="PF20684">
    <property type="entry name" value="Fung_rhodopsin"/>
    <property type="match status" value="1"/>
</dbReference>
<dbReference type="PANTHER" id="PTHR33048:SF166">
    <property type="entry name" value="PTH11-LIKE INTEGRAL MEMBRANE PROTEIN"/>
    <property type="match status" value="1"/>
</dbReference>
<dbReference type="InterPro" id="IPR049326">
    <property type="entry name" value="Rhodopsin_dom_fungi"/>
</dbReference>
<dbReference type="GO" id="GO:0016020">
    <property type="term" value="C:membrane"/>
    <property type="evidence" value="ECO:0007669"/>
    <property type="project" value="UniProtKB-SubCell"/>
</dbReference>
<feature type="transmembrane region" description="Helical" evidence="7">
    <location>
        <begin position="39"/>
        <end position="61"/>
    </location>
</feature>
<keyword evidence="10" id="KW-1185">Reference proteome</keyword>
<accession>A0AAV9WLU2</accession>
<feature type="transmembrane region" description="Helical" evidence="7">
    <location>
        <begin position="211"/>
        <end position="231"/>
    </location>
</feature>
<proteinExistence type="inferred from homology"/>
<reference evidence="9 10" key="1">
    <citation type="submission" date="2023-08" db="EMBL/GenBank/DDBJ databases">
        <authorList>
            <person name="Palmer J.M."/>
        </authorList>
    </citation>
    <scope>NUCLEOTIDE SEQUENCE [LARGE SCALE GENOMIC DNA]</scope>
    <source>
        <strain evidence="9 10">TWF481</strain>
    </source>
</reference>
<feature type="transmembrane region" description="Helical" evidence="7">
    <location>
        <begin position="181"/>
        <end position="199"/>
    </location>
</feature>
<keyword evidence="3 7" id="KW-1133">Transmembrane helix</keyword>
<feature type="transmembrane region" description="Helical" evidence="7">
    <location>
        <begin position="6"/>
        <end position="27"/>
    </location>
</feature>
<evidence type="ECO:0000256" key="3">
    <source>
        <dbReference type="ARBA" id="ARBA00022989"/>
    </source>
</evidence>
<comment type="subcellular location">
    <subcellularLocation>
        <location evidence="1">Membrane</location>
        <topology evidence="1">Multi-pass membrane protein</topology>
    </subcellularLocation>
</comment>
<feature type="domain" description="Rhodopsin" evidence="8">
    <location>
        <begin position="23"/>
        <end position="264"/>
    </location>
</feature>
<dbReference type="EMBL" id="JAVHJL010000001">
    <property type="protein sequence ID" value="KAK6511252.1"/>
    <property type="molecule type" value="Genomic_DNA"/>
</dbReference>
<evidence type="ECO:0000256" key="5">
    <source>
        <dbReference type="ARBA" id="ARBA00038359"/>
    </source>
</evidence>
<feature type="region of interest" description="Disordered" evidence="6">
    <location>
        <begin position="301"/>
        <end position="341"/>
    </location>
</feature>
<evidence type="ECO:0000256" key="2">
    <source>
        <dbReference type="ARBA" id="ARBA00022692"/>
    </source>
</evidence>
<evidence type="ECO:0000256" key="4">
    <source>
        <dbReference type="ARBA" id="ARBA00023136"/>
    </source>
</evidence>
<keyword evidence="4 7" id="KW-0472">Membrane</keyword>
<protein>
    <recommendedName>
        <fullName evidence="8">Rhodopsin domain-containing protein</fullName>
    </recommendedName>
</protein>
<feature type="compositionally biased region" description="Polar residues" evidence="6">
    <location>
        <begin position="325"/>
        <end position="341"/>
    </location>
</feature>
<dbReference type="AlphaFoldDB" id="A0AAV9WLU2"/>
<keyword evidence="2 7" id="KW-0812">Transmembrane</keyword>
<feature type="transmembrane region" description="Helical" evidence="7">
    <location>
        <begin position="243"/>
        <end position="263"/>
    </location>
</feature>
<evidence type="ECO:0000313" key="9">
    <source>
        <dbReference type="EMBL" id="KAK6511252.1"/>
    </source>
</evidence>
<sequence length="506" mass="56353">MKKTFNRTSLFICTILSILILFLRIGLRLWHRESWNAGDTWSVIALAHIIARMVFSSYIMVWGTSFALTAGEFKTHEQDMTPTQIHHLEIGSKLNIPSRIMLVGALWSLKFVIFDFLWRIIRKLPYERPILITYITVIVGTWIAANIVVFMECTPFHKWWQLYPYPGPCVQANKWLITYEVGNMITDAMLLALPFPLLFMARVPWEKRIRLISLFSLGFFLLAICIVRMVQGLIHAHFQLSRTMWASVEMLFATIVACSPSIYCHIRRGRESTCLSTVNNTTTHRGSGVSGVSSHEYRIGKSTSNSGSVDTRFPGTFTPGGGGDQTRNSSIFSHHGSRNGSRNMSIISRHSLLSRNFSVGSSTHSRNMSFSSSRHSVSASGNRSRMGSYAGPNFDIPTLEGEVPGFDCFGGYERGSVSANVWTYGGMMEEGGATGGVDGGEKKGEKFYVIDEEEGGKDLEGIMVETTWSQVSEVDPESTRAAGASGMIIQPPSRTITEEEEPESES</sequence>
<evidence type="ECO:0000259" key="8">
    <source>
        <dbReference type="Pfam" id="PF20684"/>
    </source>
</evidence>
<feature type="transmembrane region" description="Helical" evidence="7">
    <location>
        <begin position="130"/>
        <end position="151"/>
    </location>
</feature>
<feature type="region of interest" description="Disordered" evidence="6">
    <location>
        <begin position="470"/>
        <end position="506"/>
    </location>
</feature>
<feature type="region of interest" description="Disordered" evidence="6">
    <location>
        <begin position="363"/>
        <end position="385"/>
    </location>
</feature>
<feature type="transmembrane region" description="Helical" evidence="7">
    <location>
        <begin position="100"/>
        <end position="118"/>
    </location>
</feature>
<evidence type="ECO:0000256" key="1">
    <source>
        <dbReference type="ARBA" id="ARBA00004141"/>
    </source>
</evidence>
<name>A0AAV9WLU2_9PEZI</name>
<evidence type="ECO:0000313" key="10">
    <source>
        <dbReference type="Proteomes" id="UP001370758"/>
    </source>
</evidence>